<evidence type="ECO:0000313" key="4">
    <source>
        <dbReference type="EnsemblPlants" id="AUR62042104-RA:cds"/>
    </source>
</evidence>
<reference evidence="4" key="2">
    <citation type="submission" date="2021-03" db="UniProtKB">
        <authorList>
            <consortium name="EnsemblPlants"/>
        </authorList>
    </citation>
    <scope>IDENTIFICATION</scope>
</reference>
<dbReference type="GO" id="GO:0003676">
    <property type="term" value="F:nucleic acid binding"/>
    <property type="evidence" value="ECO:0007669"/>
    <property type="project" value="InterPro"/>
</dbReference>
<dbReference type="AlphaFoldDB" id="A0A803N8D9"/>
<dbReference type="Gramene" id="AUR62042104-RA">
    <property type="protein sequence ID" value="AUR62042104-RA:cds"/>
    <property type="gene ID" value="AUR62042104"/>
</dbReference>
<evidence type="ECO:0000313" key="5">
    <source>
        <dbReference type="Proteomes" id="UP000596660"/>
    </source>
</evidence>
<protein>
    <recommendedName>
        <fullName evidence="3">CCHC-type domain-containing protein</fullName>
    </recommendedName>
</protein>
<dbReference type="InterPro" id="IPR025836">
    <property type="entry name" value="Zn_knuckle_CX2CX4HX4C"/>
</dbReference>
<evidence type="ECO:0000256" key="1">
    <source>
        <dbReference type="PROSITE-ProRule" id="PRU00047"/>
    </source>
</evidence>
<accession>A0A803N8D9</accession>
<reference evidence="4" key="1">
    <citation type="journal article" date="2017" name="Nature">
        <title>The genome of Chenopodium quinoa.</title>
        <authorList>
            <person name="Jarvis D.E."/>
            <person name="Ho Y.S."/>
            <person name="Lightfoot D.J."/>
            <person name="Schmoeckel S.M."/>
            <person name="Li B."/>
            <person name="Borm T.J.A."/>
            <person name="Ohyanagi H."/>
            <person name="Mineta K."/>
            <person name="Michell C.T."/>
            <person name="Saber N."/>
            <person name="Kharbatia N.M."/>
            <person name="Rupper R.R."/>
            <person name="Sharp A.R."/>
            <person name="Dally N."/>
            <person name="Boughton B.A."/>
            <person name="Woo Y.H."/>
            <person name="Gao G."/>
            <person name="Schijlen E.G.W.M."/>
            <person name="Guo X."/>
            <person name="Momin A.A."/>
            <person name="Negrao S."/>
            <person name="Al-Babili S."/>
            <person name="Gehring C."/>
            <person name="Roessner U."/>
            <person name="Jung C."/>
            <person name="Murphy K."/>
            <person name="Arold S.T."/>
            <person name="Gojobori T."/>
            <person name="van der Linden C.G."/>
            <person name="van Loo E.N."/>
            <person name="Jellen E.N."/>
            <person name="Maughan P.J."/>
            <person name="Tester M."/>
        </authorList>
    </citation>
    <scope>NUCLEOTIDE SEQUENCE [LARGE SCALE GENOMIC DNA]</scope>
    <source>
        <strain evidence="4">cv. PI 614886</strain>
    </source>
</reference>
<dbReference type="GO" id="GO:0008270">
    <property type="term" value="F:zinc ion binding"/>
    <property type="evidence" value="ECO:0007669"/>
    <property type="project" value="UniProtKB-KW"/>
</dbReference>
<name>A0A803N8D9_CHEQI</name>
<dbReference type="InterPro" id="IPR040256">
    <property type="entry name" value="At4g02000-like"/>
</dbReference>
<feature type="domain" description="CCHC-type" evidence="3">
    <location>
        <begin position="121"/>
        <end position="134"/>
    </location>
</feature>
<dbReference type="InterPro" id="IPR001878">
    <property type="entry name" value="Znf_CCHC"/>
</dbReference>
<keyword evidence="5" id="KW-1185">Reference proteome</keyword>
<dbReference type="PROSITE" id="PS50158">
    <property type="entry name" value="ZF_CCHC"/>
    <property type="match status" value="1"/>
</dbReference>
<sequence>MEGLLRQYTTTFDGRLINLRRYDATLIPQQINFSTSRIWVRVYGLPLPFLTEAWARRIFVHLGYLDQLEPITNGRLPQIAELRALMVIDMTQPLIPGLYIPIEGGRVIWVYFRYEGVYRFCKRCGRFGHNSVNCALRIDVAARRLSRRLEAVERDGLRVLHGPLDYPYYTNFIRDSDFNSEESNDTVYFTGSDSSSSSGVEDGNSREVRIGPQAVRHSPGRRLGLRQDPYVEYTVPNLNTPPSPSDLGLNTFSNLGNIPRATSPNYSPIRTGFQPYRVVARSSDNAFFSPPPPTVPQFGGSTFEVGESSSAAAHRVVGENNPRTLFQVLRIDGWEANAPLGAATGLLQDVPNHQLGGRRLVQSLSLSRARRVFPDRARALFLPDSPNSFGREFQKLPMTEFDPPNSPVSQPRSFDVNEIDPPNTPVSQPVSFDVNGLFQEQNESRSLGKRPRDIERSPANSWDDENVRASSYDLGWIEKKRLKTLHRWADKGGFNI</sequence>
<dbReference type="Pfam" id="PF14392">
    <property type="entry name" value="zf-CCHC_4"/>
    <property type="match status" value="1"/>
</dbReference>
<evidence type="ECO:0000256" key="2">
    <source>
        <dbReference type="SAM" id="MobiDB-lite"/>
    </source>
</evidence>
<organism evidence="4 5">
    <name type="scientific">Chenopodium quinoa</name>
    <name type="common">Quinoa</name>
    <dbReference type="NCBI Taxonomy" id="63459"/>
    <lineage>
        <taxon>Eukaryota</taxon>
        <taxon>Viridiplantae</taxon>
        <taxon>Streptophyta</taxon>
        <taxon>Embryophyta</taxon>
        <taxon>Tracheophyta</taxon>
        <taxon>Spermatophyta</taxon>
        <taxon>Magnoliopsida</taxon>
        <taxon>eudicotyledons</taxon>
        <taxon>Gunneridae</taxon>
        <taxon>Pentapetalae</taxon>
        <taxon>Caryophyllales</taxon>
        <taxon>Chenopodiaceae</taxon>
        <taxon>Chenopodioideae</taxon>
        <taxon>Atripliceae</taxon>
        <taxon>Chenopodium</taxon>
    </lineage>
</organism>
<dbReference type="EnsemblPlants" id="AUR62042104-RA">
    <property type="protein sequence ID" value="AUR62042104-RA:cds"/>
    <property type="gene ID" value="AUR62042104"/>
</dbReference>
<proteinExistence type="predicted"/>
<evidence type="ECO:0000259" key="3">
    <source>
        <dbReference type="PROSITE" id="PS50158"/>
    </source>
</evidence>
<keyword evidence="1" id="KW-0863">Zinc-finger</keyword>
<dbReference type="PANTHER" id="PTHR31286:SF167">
    <property type="entry name" value="OS09G0268800 PROTEIN"/>
    <property type="match status" value="1"/>
</dbReference>
<keyword evidence="1" id="KW-0862">Zinc</keyword>
<dbReference type="PANTHER" id="PTHR31286">
    <property type="entry name" value="GLYCINE-RICH CELL WALL STRUCTURAL PROTEIN 1.8-LIKE"/>
    <property type="match status" value="1"/>
</dbReference>
<keyword evidence="1" id="KW-0479">Metal-binding</keyword>
<feature type="region of interest" description="Disordered" evidence="2">
    <location>
        <begin position="440"/>
        <end position="464"/>
    </location>
</feature>
<dbReference type="Proteomes" id="UP000596660">
    <property type="component" value="Unplaced"/>
</dbReference>